<feature type="signal peptide" evidence="1">
    <location>
        <begin position="1"/>
        <end position="20"/>
    </location>
</feature>
<gene>
    <name evidence="3" type="ORF">KIK155_LOCUS7105</name>
    <name evidence="4" type="ORF">TOA249_LOCUS23612</name>
</gene>
<dbReference type="InterPro" id="IPR052935">
    <property type="entry name" value="Mg2+_PAP"/>
</dbReference>
<evidence type="ECO:0000259" key="2">
    <source>
        <dbReference type="Pfam" id="PF09949"/>
    </source>
</evidence>
<dbReference type="Proteomes" id="UP000663838">
    <property type="component" value="Unassembled WGS sequence"/>
</dbReference>
<dbReference type="Pfam" id="PF09949">
    <property type="entry name" value="APP1_cat"/>
    <property type="match status" value="1"/>
</dbReference>
<evidence type="ECO:0000313" key="5">
    <source>
        <dbReference type="Proteomes" id="UP000663865"/>
    </source>
</evidence>
<evidence type="ECO:0000313" key="4">
    <source>
        <dbReference type="EMBL" id="CAF4805040.1"/>
    </source>
</evidence>
<dbReference type="Proteomes" id="UP000663865">
    <property type="component" value="Unassembled WGS sequence"/>
</dbReference>
<proteinExistence type="predicted"/>
<accession>A0A817ZCY3</accession>
<feature type="chain" id="PRO_5035613815" description="Phosphatidate phosphatase APP1 catalytic domain-containing protein" evidence="1">
    <location>
        <begin position="21"/>
        <end position="409"/>
    </location>
</feature>
<comment type="caution">
    <text evidence="3">The sequence shown here is derived from an EMBL/GenBank/DDBJ whole genome shotgun (WGS) entry which is preliminary data.</text>
</comment>
<feature type="domain" description="Phosphatidate phosphatase APP1 catalytic" evidence="2">
    <location>
        <begin position="212"/>
        <end position="363"/>
    </location>
</feature>
<dbReference type="InterPro" id="IPR019236">
    <property type="entry name" value="APP1_cat"/>
</dbReference>
<dbReference type="EMBL" id="CAJOBS010002291">
    <property type="protein sequence ID" value="CAF4805040.1"/>
    <property type="molecule type" value="Genomic_DNA"/>
</dbReference>
<evidence type="ECO:0000256" key="1">
    <source>
        <dbReference type="SAM" id="SignalP"/>
    </source>
</evidence>
<name>A0A817ZCY3_9BILA</name>
<dbReference type="PROSITE" id="PS51257">
    <property type="entry name" value="PROKAR_LIPOPROTEIN"/>
    <property type="match status" value="1"/>
</dbReference>
<sequence length="409" mass="47977">MATRSFLFVLCLAFACTIDSRHLDHHHHHHSKQHRVRHLWDIIKGKFIDKFNFDNRHFRQHEMLLFPDIGFQSLNNNDTWKIIVHGWKYENPVRKSWLEIGADVWMAKFTRNLINQNDKLTINGSINYDRLRTFFVSDESNKLIKILIGDHEKSLSTDKYGQFLDQIDMTNQDVQKLKKEQGSDNVINYEATSNDNPKSIGIIRLIEPRHGISVISDIDDTIKISEVFDKIRLIANTFIFPFKPVPGMSDLYQQWQKSNKNCTFHYLSGMPDQLYTLTQEFIDDNNFPDGSFHMRHFGWAIGTLFDFIHPEATFNHKISYLRFFLSNTIRDFVLVGDSGEKDPETYATITKEYPERIRAIFIRAVKGESPSDQRFLNAFQSIPKEKWLIFDDPKQIPIDLSRAPRAIFS</sequence>
<evidence type="ECO:0000313" key="3">
    <source>
        <dbReference type="EMBL" id="CAF3389955.1"/>
    </source>
</evidence>
<dbReference type="EMBL" id="CAJNYV010000857">
    <property type="protein sequence ID" value="CAF3389955.1"/>
    <property type="molecule type" value="Genomic_DNA"/>
</dbReference>
<protein>
    <recommendedName>
        <fullName evidence="2">Phosphatidate phosphatase APP1 catalytic domain-containing protein</fullName>
    </recommendedName>
</protein>
<dbReference type="GO" id="GO:0008195">
    <property type="term" value="F:phosphatidate phosphatase activity"/>
    <property type="evidence" value="ECO:0007669"/>
    <property type="project" value="InterPro"/>
</dbReference>
<keyword evidence="1" id="KW-0732">Signal</keyword>
<organism evidence="3 5">
    <name type="scientific">Rotaria socialis</name>
    <dbReference type="NCBI Taxonomy" id="392032"/>
    <lineage>
        <taxon>Eukaryota</taxon>
        <taxon>Metazoa</taxon>
        <taxon>Spiralia</taxon>
        <taxon>Gnathifera</taxon>
        <taxon>Rotifera</taxon>
        <taxon>Eurotatoria</taxon>
        <taxon>Bdelloidea</taxon>
        <taxon>Philodinida</taxon>
        <taxon>Philodinidae</taxon>
        <taxon>Rotaria</taxon>
    </lineage>
</organism>
<dbReference type="PANTHER" id="PTHR28208">
    <property type="entry name" value="PHOSPHATIDATE PHOSPHATASE APP1"/>
    <property type="match status" value="1"/>
</dbReference>
<dbReference type="AlphaFoldDB" id="A0A817ZCY3"/>
<reference evidence="3" key="1">
    <citation type="submission" date="2021-02" db="EMBL/GenBank/DDBJ databases">
        <authorList>
            <person name="Nowell W R."/>
        </authorList>
    </citation>
    <scope>NUCLEOTIDE SEQUENCE</scope>
</reference>
<dbReference type="PANTHER" id="PTHR28208:SF1">
    <property type="entry name" value="FILAMENT ORGANIZATION PROTEIN APP1-LIKE, PUTATIVE (AFU_ORTHOLOGUE AFUA_1G06650)-RELATED"/>
    <property type="match status" value="1"/>
</dbReference>